<dbReference type="RefSeq" id="WP_194094794.1">
    <property type="nucleotide sequence ID" value="NZ_JADFTZ010000002.1"/>
</dbReference>
<gene>
    <name evidence="1" type="ORF">IM755_06180</name>
</gene>
<evidence type="ECO:0000313" key="2">
    <source>
        <dbReference type="Proteomes" id="UP000656274"/>
    </source>
</evidence>
<organism evidence="1 2">
    <name type="scientific">Flavobacterium proteolyticum</name>
    <dbReference type="NCBI Taxonomy" id="2911683"/>
    <lineage>
        <taxon>Bacteria</taxon>
        <taxon>Pseudomonadati</taxon>
        <taxon>Bacteroidota</taxon>
        <taxon>Flavobacteriia</taxon>
        <taxon>Flavobacteriales</taxon>
        <taxon>Flavobacteriaceae</taxon>
        <taxon>Flavobacterium</taxon>
    </lineage>
</organism>
<proteinExistence type="predicted"/>
<reference evidence="1 2" key="1">
    <citation type="submission" date="2020-10" db="EMBL/GenBank/DDBJ databases">
        <title>The genome sequence of Flavobacterium aquaticum 1Y8A.</title>
        <authorList>
            <person name="Liu Y."/>
        </authorList>
    </citation>
    <scope>NUCLEOTIDE SEQUENCE [LARGE SCALE GENOMIC DNA]</scope>
    <source>
        <strain evidence="1 2">1Y8A</strain>
    </source>
</reference>
<name>A0ABR9WTA3_9FLAO</name>
<dbReference type="Proteomes" id="UP000656274">
    <property type="component" value="Unassembled WGS sequence"/>
</dbReference>
<comment type="caution">
    <text evidence="1">The sequence shown here is derived from an EMBL/GenBank/DDBJ whole genome shotgun (WGS) entry which is preliminary data.</text>
</comment>
<dbReference type="EMBL" id="JADFTZ010000002">
    <property type="protein sequence ID" value="MBE9576294.1"/>
    <property type="molecule type" value="Genomic_DNA"/>
</dbReference>
<sequence length="122" mass="14674">MAYLGKDLLNLVKFHCGELIDFNSQLEIQTLKVYKHKKKDKLLKYKNYFLYLAENDFINYEENSIQVFLISNFTTKRHSIGVIEFQHFANGLKEEKLILFYETTKFWKKLLISKYNEIATNY</sequence>
<evidence type="ECO:0000313" key="1">
    <source>
        <dbReference type="EMBL" id="MBE9576294.1"/>
    </source>
</evidence>
<protein>
    <submittedName>
        <fullName evidence="1">Uncharacterized protein</fullName>
    </submittedName>
</protein>
<accession>A0ABR9WTA3</accession>
<keyword evidence="2" id="KW-1185">Reference proteome</keyword>